<dbReference type="Pfam" id="PF00583">
    <property type="entry name" value="Acetyltransf_1"/>
    <property type="match status" value="1"/>
</dbReference>
<comment type="caution">
    <text evidence="2">The sequence shown here is derived from an EMBL/GenBank/DDBJ whole genome shotgun (WGS) entry which is preliminary data.</text>
</comment>
<dbReference type="InterPro" id="IPR000182">
    <property type="entry name" value="GNAT_dom"/>
</dbReference>
<dbReference type="CDD" id="cd04301">
    <property type="entry name" value="NAT_SF"/>
    <property type="match status" value="1"/>
</dbReference>
<organism evidence="2 3">
    <name type="scientific">Rhodanobacter caeni</name>
    <dbReference type="NCBI Taxonomy" id="657654"/>
    <lineage>
        <taxon>Bacteria</taxon>
        <taxon>Pseudomonadati</taxon>
        <taxon>Pseudomonadota</taxon>
        <taxon>Gammaproteobacteria</taxon>
        <taxon>Lysobacterales</taxon>
        <taxon>Rhodanobacteraceae</taxon>
        <taxon>Rhodanobacter</taxon>
    </lineage>
</organism>
<keyword evidence="3" id="KW-1185">Reference proteome</keyword>
<proteinExistence type="predicted"/>
<dbReference type="SUPFAM" id="SSF55729">
    <property type="entry name" value="Acyl-CoA N-acyltransferases (Nat)"/>
    <property type="match status" value="1"/>
</dbReference>
<evidence type="ECO:0000259" key="1">
    <source>
        <dbReference type="PROSITE" id="PS51186"/>
    </source>
</evidence>
<dbReference type="PROSITE" id="PS51186">
    <property type="entry name" value="GNAT"/>
    <property type="match status" value="1"/>
</dbReference>
<accession>A0ABP3E1B6</accession>
<feature type="domain" description="N-acetyltransferase" evidence="1">
    <location>
        <begin position="1"/>
        <end position="157"/>
    </location>
</feature>
<dbReference type="InterPro" id="IPR016181">
    <property type="entry name" value="Acyl_CoA_acyltransferase"/>
</dbReference>
<dbReference type="Proteomes" id="UP001500657">
    <property type="component" value="Unassembled WGS sequence"/>
</dbReference>
<sequence>MTIELFVADSDEEILSCFPAFSALRPHLGEQAFLSQVRRQQTQSYRIVALRHEGVVRSAAGFRFAEFLAWGKVLYVDDLTTLPGATSRGFAGTLMDWLVAHARANGCQGLHLDTGYARHAAHRLYLRKGLQFNCHHLALDLGQLPPAIEPVPHRGRA</sequence>
<protein>
    <submittedName>
        <fullName evidence="2">GNAT family N-acetyltransferase</fullName>
    </submittedName>
</protein>
<dbReference type="Gene3D" id="3.40.630.30">
    <property type="match status" value="1"/>
</dbReference>
<evidence type="ECO:0000313" key="3">
    <source>
        <dbReference type="Proteomes" id="UP001500657"/>
    </source>
</evidence>
<dbReference type="EMBL" id="BAAAFO010000002">
    <property type="protein sequence ID" value="GAA0248677.1"/>
    <property type="molecule type" value="Genomic_DNA"/>
</dbReference>
<dbReference type="RefSeq" id="WP_343881348.1">
    <property type="nucleotide sequence ID" value="NZ_BAAAFO010000002.1"/>
</dbReference>
<evidence type="ECO:0000313" key="2">
    <source>
        <dbReference type="EMBL" id="GAA0248677.1"/>
    </source>
</evidence>
<gene>
    <name evidence="2" type="ORF">GCM10009126_12710</name>
</gene>
<name>A0ABP3E1B6_9GAMM</name>
<reference evidence="3" key="1">
    <citation type="journal article" date="2019" name="Int. J. Syst. Evol. Microbiol.">
        <title>The Global Catalogue of Microorganisms (GCM) 10K type strain sequencing project: providing services to taxonomists for standard genome sequencing and annotation.</title>
        <authorList>
            <consortium name="The Broad Institute Genomics Platform"/>
            <consortium name="The Broad Institute Genome Sequencing Center for Infectious Disease"/>
            <person name="Wu L."/>
            <person name="Ma J."/>
        </authorList>
    </citation>
    <scope>NUCLEOTIDE SEQUENCE [LARGE SCALE GENOMIC DNA]</scope>
    <source>
        <strain evidence="3">JCM 16242</strain>
    </source>
</reference>